<dbReference type="PANTHER" id="PTHR30616">
    <property type="entry name" value="UNCHARACTERIZED PROTEIN YFIH"/>
    <property type="match status" value="1"/>
</dbReference>
<evidence type="ECO:0000256" key="3">
    <source>
        <dbReference type="ARBA" id="ARBA00022679"/>
    </source>
</evidence>
<evidence type="ECO:0000256" key="2">
    <source>
        <dbReference type="ARBA" id="ARBA00007353"/>
    </source>
</evidence>
<evidence type="ECO:0000313" key="11">
    <source>
        <dbReference type="EMBL" id="MXO70610.1"/>
    </source>
</evidence>
<evidence type="ECO:0000256" key="1">
    <source>
        <dbReference type="ARBA" id="ARBA00000553"/>
    </source>
</evidence>
<dbReference type="GO" id="GO:0005507">
    <property type="term" value="F:copper ion binding"/>
    <property type="evidence" value="ECO:0007669"/>
    <property type="project" value="TreeGrafter"/>
</dbReference>
<comment type="caution">
    <text evidence="11">The sequence shown here is derived from an EMBL/GenBank/DDBJ whole genome shotgun (WGS) entry which is preliminary data.</text>
</comment>
<evidence type="ECO:0000256" key="7">
    <source>
        <dbReference type="ARBA" id="ARBA00047989"/>
    </source>
</evidence>
<evidence type="ECO:0000256" key="8">
    <source>
        <dbReference type="ARBA" id="ARBA00048968"/>
    </source>
</evidence>
<dbReference type="CDD" id="cd16833">
    <property type="entry name" value="YfiH"/>
    <property type="match status" value="1"/>
</dbReference>
<evidence type="ECO:0000256" key="4">
    <source>
        <dbReference type="ARBA" id="ARBA00022723"/>
    </source>
</evidence>
<dbReference type="InterPro" id="IPR011324">
    <property type="entry name" value="Cytotoxic_necrot_fac-like_cat"/>
</dbReference>
<sequence>MGGEVIRSAALDGVAHGFLDAAQSDAEAFDLVPHRAGPVFLKQVHSALAVTVSEPFAGDPPEADALVTATPGLALAIRTADCAPVLLADTTAGVIGAAHAGWRGAVGGVLEATVAAMVALGASPASIVAVVGPTIARPSYEVDEGFHARLLHGAPENARFFTPGRTGHWQFDLPAYVVARLGEAGVGQVEDLALDTYAGAGRFHSFRRATHRAEPTYGRQFALISL</sequence>
<keyword evidence="5" id="KW-0378">Hydrolase</keyword>
<dbReference type="NCBIfam" id="TIGR00726">
    <property type="entry name" value="peptidoglycan editing factor PgeF"/>
    <property type="match status" value="1"/>
</dbReference>
<dbReference type="GO" id="GO:0017061">
    <property type="term" value="F:S-methyl-5-thioadenosine phosphorylase activity"/>
    <property type="evidence" value="ECO:0007669"/>
    <property type="project" value="UniProtKB-EC"/>
</dbReference>
<comment type="catalytic activity">
    <reaction evidence="9">
        <text>S-methyl-5'-thioadenosine + phosphate = 5-(methylsulfanyl)-alpha-D-ribose 1-phosphate + adenine</text>
        <dbReference type="Rhea" id="RHEA:11852"/>
        <dbReference type="ChEBI" id="CHEBI:16708"/>
        <dbReference type="ChEBI" id="CHEBI:17509"/>
        <dbReference type="ChEBI" id="CHEBI:43474"/>
        <dbReference type="ChEBI" id="CHEBI:58533"/>
        <dbReference type="EC" id="2.4.2.28"/>
    </reaction>
    <physiologicalReaction direction="left-to-right" evidence="9">
        <dbReference type="Rhea" id="RHEA:11853"/>
    </physiologicalReaction>
</comment>
<keyword evidence="12" id="KW-1185">Reference proteome</keyword>
<accession>A0A844YUB0</accession>
<dbReference type="RefSeq" id="WP_160770853.1">
    <property type="nucleotide sequence ID" value="NZ_WTYV01000001.1"/>
</dbReference>
<comment type="similarity">
    <text evidence="2 10">Belongs to the purine nucleoside phosphorylase YfiH/LACC1 family.</text>
</comment>
<comment type="catalytic activity">
    <reaction evidence="1">
        <text>inosine + phosphate = alpha-D-ribose 1-phosphate + hypoxanthine</text>
        <dbReference type="Rhea" id="RHEA:27646"/>
        <dbReference type="ChEBI" id="CHEBI:17368"/>
        <dbReference type="ChEBI" id="CHEBI:17596"/>
        <dbReference type="ChEBI" id="CHEBI:43474"/>
        <dbReference type="ChEBI" id="CHEBI:57720"/>
        <dbReference type="EC" id="2.4.2.1"/>
    </reaction>
    <physiologicalReaction direction="left-to-right" evidence="1">
        <dbReference type="Rhea" id="RHEA:27647"/>
    </physiologicalReaction>
</comment>
<dbReference type="Pfam" id="PF02578">
    <property type="entry name" value="Cu-oxidase_4"/>
    <property type="match status" value="1"/>
</dbReference>
<dbReference type="InterPro" id="IPR003730">
    <property type="entry name" value="Cu_polyphenol_OxRdtase"/>
</dbReference>
<keyword evidence="4" id="KW-0479">Metal-binding</keyword>
<reference evidence="11 12" key="1">
    <citation type="submission" date="2019-12" db="EMBL/GenBank/DDBJ databases">
        <title>Genomic-based taxomic classification of the family Erythrobacteraceae.</title>
        <authorList>
            <person name="Xu L."/>
        </authorList>
    </citation>
    <scope>NUCLEOTIDE SEQUENCE [LARGE SCALE GENOMIC DNA]</scope>
    <source>
        <strain evidence="11 12">M0322</strain>
    </source>
</reference>
<organism evidence="11 12">
    <name type="scientific">Alteraurantiacibacter buctensis</name>
    <dbReference type="NCBI Taxonomy" id="1503981"/>
    <lineage>
        <taxon>Bacteria</taxon>
        <taxon>Pseudomonadati</taxon>
        <taxon>Pseudomonadota</taxon>
        <taxon>Alphaproteobacteria</taxon>
        <taxon>Sphingomonadales</taxon>
        <taxon>Erythrobacteraceae</taxon>
        <taxon>Alteraurantiacibacter</taxon>
    </lineage>
</organism>
<name>A0A844YUB0_9SPHN</name>
<evidence type="ECO:0000256" key="5">
    <source>
        <dbReference type="ARBA" id="ARBA00022801"/>
    </source>
</evidence>
<dbReference type="PANTHER" id="PTHR30616:SF2">
    <property type="entry name" value="PURINE NUCLEOSIDE PHOSPHORYLASE LACC1"/>
    <property type="match status" value="1"/>
</dbReference>
<proteinExistence type="inferred from homology"/>
<evidence type="ECO:0000256" key="10">
    <source>
        <dbReference type="RuleBase" id="RU361274"/>
    </source>
</evidence>
<comment type="catalytic activity">
    <reaction evidence="7">
        <text>adenosine + H2O + H(+) = inosine + NH4(+)</text>
        <dbReference type="Rhea" id="RHEA:24408"/>
        <dbReference type="ChEBI" id="CHEBI:15377"/>
        <dbReference type="ChEBI" id="CHEBI:15378"/>
        <dbReference type="ChEBI" id="CHEBI:16335"/>
        <dbReference type="ChEBI" id="CHEBI:17596"/>
        <dbReference type="ChEBI" id="CHEBI:28938"/>
        <dbReference type="EC" id="3.5.4.4"/>
    </reaction>
    <physiologicalReaction direction="left-to-right" evidence="7">
        <dbReference type="Rhea" id="RHEA:24409"/>
    </physiologicalReaction>
</comment>
<dbReference type="InterPro" id="IPR038371">
    <property type="entry name" value="Cu_polyphenol_OxRdtase_sf"/>
</dbReference>
<keyword evidence="3" id="KW-0808">Transferase</keyword>
<evidence type="ECO:0000313" key="12">
    <source>
        <dbReference type="Proteomes" id="UP000466966"/>
    </source>
</evidence>
<dbReference type="SUPFAM" id="SSF64438">
    <property type="entry name" value="CNF1/YfiH-like putative cysteine hydrolases"/>
    <property type="match status" value="1"/>
</dbReference>
<evidence type="ECO:0000256" key="6">
    <source>
        <dbReference type="ARBA" id="ARBA00022833"/>
    </source>
</evidence>
<protein>
    <recommendedName>
        <fullName evidence="10">Purine nucleoside phosphorylase</fullName>
    </recommendedName>
</protein>
<dbReference type="AlphaFoldDB" id="A0A844YUB0"/>
<dbReference type="Proteomes" id="UP000466966">
    <property type="component" value="Unassembled WGS sequence"/>
</dbReference>
<dbReference type="Gene3D" id="3.60.140.10">
    <property type="entry name" value="CNF1/YfiH-like putative cysteine hydrolases"/>
    <property type="match status" value="1"/>
</dbReference>
<dbReference type="GO" id="GO:0016787">
    <property type="term" value="F:hydrolase activity"/>
    <property type="evidence" value="ECO:0007669"/>
    <property type="project" value="UniProtKB-KW"/>
</dbReference>
<evidence type="ECO:0000256" key="9">
    <source>
        <dbReference type="ARBA" id="ARBA00049893"/>
    </source>
</evidence>
<comment type="catalytic activity">
    <reaction evidence="8">
        <text>adenosine + phosphate = alpha-D-ribose 1-phosphate + adenine</text>
        <dbReference type="Rhea" id="RHEA:27642"/>
        <dbReference type="ChEBI" id="CHEBI:16335"/>
        <dbReference type="ChEBI" id="CHEBI:16708"/>
        <dbReference type="ChEBI" id="CHEBI:43474"/>
        <dbReference type="ChEBI" id="CHEBI:57720"/>
        <dbReference type="EC" id="2.4.2.1"/>
    </reaction>
    <physiologicalReaction direction="left-to-right" evidence="8">
        <dbReference type="Rhea" id="RHEA:27643"/>
    </physiologicalReaction>
</comment>
<dbReference type="EMBL" id="WTYV01000001">
    <property type="protein sequence ID" value="MXO70610.1"/>
    <property type="molecule type" value="Genomic_DNA"/>
</dbReference>
<gene>
    <name evidence="11" type="primary">pgeF</name>
    <name evidence="11" type="ORF">GRI99_03060</name>
</gene>
<dbReference type="OrthoDB" id="4279at2"/>
<keyword evidence="6" id="KW-0862">Zinc</keyword>